<accession>A0A9N9EWR6</accession>
<protein>
    <submittedName>
        <fullName evidence="1">17729_t:CDS:1</fullName>
    </submittedName>
</protein>
<evidence type="ECO:0000313" key="2">
    <source>
        <dbReference type="Proteomes" id="UP000789342"/>
    </source>
</evidence>
<keyword evidence="2" id="KW-1185">Reference proteome</keyword>
<name>A0A9N9EWR6_9GLOM</name>
<comment type="caution">
    <text evidence="1">The sequence shown here is derived from an EMBL/GenBank/DDBJ whole genome shotgun (WGS) entry which is preliminary data.</text>
</comment>
<dbReference type="EMBL" id="CAJVPV010015723">
    <property type="protein sequence ID" value="CAG8693734.1"/>
    <property type="molecule type" value="Genomic_DNA"/>
</dbReference>
<dbReference type="AlphaFoldDB" id="A0A9N9EWR6"/>
<organism evidence="1 2">
    <name type="scientific">Acaulospora morrowiae</name>
    <dbReference type="NCBI Taxonomy" id="94023"/>
    <lineage>
        <taxon>Eukaryota</taxon>
        <taxon>Fungi</taxon>
        <taxon>Fungi incertae sedis</taxon>
        <taxon>Mucoromycota</taxon>
        <taxon>Glomeromycotina</taxon>
        <taxon>Glomeromycetes</taxon>
        <taxon>Diversisporales</taxon>
        <taxon>Acaulosporaceae</taxon>
        <taxon>Acaulospora</taxon>
    </lineage>
</organism>
<sequence>GGTRERFVTYLILEVLQIYYVVVEPLTITNFYEKIEDNLSLLGKTTQFHVESQNRLVGNYRNIMQDTTEERIIAY</sequence>
<reference evidence="1" key="1">
    <citation type="submission" date="2021-06" db="EMBL/GenBank/DDBJ databases">
        <authorList>
            <person name="Kallberg Y."/>
            <person name="Tangrot J."/>
            <person name="Rosling A."/>
        </authorList>
    </citation>
    <scope>NUCLEOTIDE SEQUENCE</scope>
    <source>
        <strain evidence="1">CL551</strain>
    </source>
</reference>
<proteinExistence type="predicted"/>
<evidence type="ECO:0000313" key="1">
    <source>
        <dbReference type="EMBL" id="CAG8693734.1"/>
    </source>
</evidence>
<dbReference type="Proteomes" id="UP000789342">
    <property type="component" value="Unassembled WGS sequence"/>
</dbReference>
<feature type="non-terminal residue" evidence="1">
    <location>
        <position position="1"/>
    </location>
</feature>
<gene>
    <name evidence="1" type="ORF">AMORRO_LOCUS11757</name>
</gene>